<protein>
    <submittedName>
        <fullName evidence="1">Uncharacterized protein</fullName>
    </submittedName>
</protein>
<name>D4J9J1_9FIRM</name>
<dbReference type="STRING" id="717962.CC1_23410"/>
<dbReference type="AlphaFoldDB" id="D4J9J1"/>
<dbReference type="HOGENOM" id="CLU_3232249_0_0_9"/>
<gene>
    <name evidence="1" type="ORF">CC1_23410</name>
</gene>
<dbReference type="EMBL" id="FP929038">
    <property type="protein sequence ID" value="CBK81012.1"/>
    <property type="molecule type" value="Genomic_DNA"/>
</dbReference>
<sequence>MSVSEWEQAMLVPRERRMAIMIAAYAASSTKGANHDIFIGQKD</sequence>
<proteinExistence type="predicted"/>
<evidence type="ECO:0000313" key="2">
    <source>
        <dbReference type="Proteomes" id="UP000008798"/>
    </source>
</evidence>
<dbReference type="KEGG" id="cct:CC1_23410"/>
<reference evidence="1 2" key="1">
    <citation type="submission" date="2010-03" db="EMBL/GenBank/DDBJ databases">
        <title>The genome sequence of Coprococcus catus GD/7.</title>
        <authorList>
            <consortium name="metaHIT consortium -- http://www.metahit.eu/"/>
            <person name="Pajon A."/>
            <person name="Turner K."/>
            <person name="Parkhill J."/>
            <person name="Duncan S."/>
            <person name="Flint H."/>
        </authorList>
    </citation>
    <scope>NUCLEOTIDE SEQUENCE [LARGE SCALE GENOMIC DNA]</scope>
    <source>
        <strain evidence="1 2">GD/7</strain>
    </source>
</reference>
<evidence type="ECO:0000313" key="1">
    <source>
        <dbReference type="EMBL" id="CBK81012.1"/>
    </source>
</evidence>
<accession>D4J9J1</accession>
<dbReference type="Proteomes" id="UP000008798">
    <property type="component" value="Chromosome"/>
</dbReference>
<organism evidence="1 2">
    <name type="scientific">Coprococcus catus GD/7</name>
    <dbReference type="NCBI Taxonomy" id="717962"/>
    <lineage>
        <taxon>Bacteria</taxon>
        <taxon>Bacillati</taxon>
        <taxon>Bacillota</taxon>
        <taxon>Clostridia</taxon>
        <taxon>Lachnospirales</taxon>
        <taxon>Lachnospiraceae</taxon>
        <taxon>Coprococcus</taxon>
    </lineage>
</organism>
<reference evidence="1 2" key="2">
    <citation type="submission" date="2010-03" db="EMBL/GenBank/DDBJ databases">
        <authorList>
            <person name="Pajon A."/>
        </authorList>
    </citation>
    <scope>NUCLEOTIDE SEQUENCE [LARGE SCALE GENOMIC DNA]</scope>
    <source>
        <strain evidence="1 2">GD/7</strain>
    </source>
</reference>